<protein>
    <submittedName>
        <fullName evidence="6">2-alkenal reductase</fullName>
    </submittedName>
</protein>
<dbReference type="PANTHER" id="PTHR43343:SF3">
    <property type="entry name" value="PROTEASE DO-LIKE 8, CHLOROPLASTIC"/>
    <property type="match status" value="1"/>
</dbReference>
<dbReference type="InterPro" id="IPR001940">
    <property type="entry name" value="Peptidase_S1C"/>
</dbReference>
<keyword evidence="2" id="KW-0645">Protease</keyword>
<dbReference type="InterPro" id="IPR051201">
    <property type="entry name" value="Chloro_Bact_Ser_Proteases"/>
</dbReference>
<dbReference type="MEROPS" id="S01.477"/>
<evidence type="ECO:0000313" key="7">
    <source>
        <dbReference type="Proteomes" id="UP000018766"/>
    </source>
</evidence>
<dbReference type="CDD" id="cd10839">
    <property type="entry name" value="cpPDZ1_DegP-like"/>
    <property type="match status" value="1"/>
</dbReference>
<dbReference type="InterPro" id="IPR001478">
    <property type="entry name" value="PDZ"/>
</dbReference>
<gene>
    <name evidence="6" type="ORF">V757_09470</name>
</gene>
<dbReference type="AlphaFoldDB" id="V8FXR4"/>
<dbReference type="EMBL" id="AYSV01000099">
    <property type="protein sequence ID" value="ETD69059.1"/>
    <property type="molecule type" value="Genomic_DNA"/>
</dbReference>
<dbReference type="GO" id="GO:0006508">
    <property type="term" value="P:proteolysis"/>
    <property type="evidence" value="ECO:0007669"/>
    <property type="project" value="UniProtKB-KW"/>
</dbReference>
<reference evidence="6 7" key="1">
    <citation type="submission" date="2013-11" db="EMBL/GenBank/DDBJ databases">
        <title>Genomic analysis of Pelistega sp. HM-7.</title>
        <authorList>
            <person name="Kumbhare S.V."/>
            <person name="Shetty S.A."/>
            <person name="Sharma O."/>
            <person name="Dhotre D.P."/>
        </authorList>
    </citation>
    <scope>NUCLEOTIDE SEQUENCE [LARGE SCALE GENOMIC DNA]</scope>
    <source>
        <strain evidence="6 7">HM-7</strain>
    </source>
</reference>
<accession>V8FXR4</accession>
<dbReference type="SUPFAM" id="SSF50156">
    <property type="entry name" value="PDZ domain-like"/>
    <property type="match status" value="1"/>
</dbReference>
<dbReference type="Gene3D" id="2.30.42.10">
    <property type="match status" value="1"/>
</dbReference>
<dbReference type="PATRIC" id="fig|1414851.3.peg.1961"/>
<dbReference type="Pfam" id="PF13180">
    <property type="entry name" value="PDZ_2"/>
    <property type="match status" value="1"/>
</dbReference>
<comment type="caution">
    <text evidence="6">The sequence shown here is derived from an EMBL/GenBank/DDBJ whole genome shotgun (WGS) entry which is preliminary data.</text>
</comment>
<dbReference type="Proteomes" id="UP000018766">
    <property type="component" value="Unassembled WGS sequence"/>
</dbReference>
<dbReference type="RefSeq" id="WP_023952053.1">
    <property type="nucleotide sequence ID" value="NZ_AYSV01000099.1"/>
</dbReference>
<dbReference type="FunFam" id="2.40.10.10:FF:000001">
    <property type="entry name" value="Periplasmic serine protease DegS"/>
    <property type="match status" value="1"/>
</dbReference>
<dbReference type="SMART" id="SM00228">
    <property type="entry name" value="PDZ"/>
    <property type="match status" value="1"/>
</dbReference>
<evidence type="ECO:0000259" key="5">
    <source>
        <dbReference type="PROSITE" id="PS50106"/>
    </source>
</evidence>
<sequence>MQRIWSIFSQTVAIILAIIFILATLRPAWVNTFLLNTPLSTKPTATVKIQNTTEATPSMTTTIVTSYADAVKLAVPSVVNIYSTKKIASPFKNLPDIPSLRPFLNTPNSREDITRPTDLGSGVIATPDGYILTNYHVVEAADSIEVALHDSRKFSGQFIGADPDTDLAVIKIEANNLTPIPYNANAKLNVGDVVLAIGNPFGVGQTTTMGIISALGRSGLGINTYENFIQTDAAINPGNSGGALINVNGDLIGINTAIYAEKDSSSGALGIGFATPADTALKIMQEIIQTGRVTRGWLGLELQEVTADLAKAFNLKETKGVIIASLVPNGPAANAKLAVGDIVTELDGKPVTSVNQMMNEIGLLKPGTELKATILRANKSIPVVIVLGTKPEKKRLSTKH</sequence>
<organism evidence="6 7">
    <name type="scientific">Pelistega indica</name>
    <dbReference type="NCBI Taxonomy" id="1414851"/>
    <lineage>
        <taxon>Bacteria</taxon>
        <taxon>Pseudomonadati</taxon>
        <taxon>Pseudomonadota</taxon>
        <taxon>Betaproteobacteria</taxon>
        <taxon>Burkholderiales</taxon>
        <taxon>Alcaligenaceae</taxon>
        <taxon>Pelistega</taxon>
    </lineage>
</organism>
<dbReference type="PANTHER" id="PTHR43343">
    <property type="entry name" value="PEPTIDASE S12"/>
    <property type="match status" value="1"/>
</dbReference>
<comment type="similarity">
    <text evidence="1">Belongs to the peptidase S1C family.</text>
</comment>
<keyword evidence="4" id="KW-0720">Serine protease</keyword>
<dbReference type="SUPFAM" id="SSF50494">
    <property type="entry name" value="Trypsin-like serine proteases"/>
    <property type="match status" value="1"/>
</dbReference>
<dbReference type="Gene3D" id="2.40.10.120">
    <property type="match status" value="1"/>
</dbReference>
<dbReference type="PROSITE" id="PS50106">
    <property type="entry name" value="PDZ"/>
    <property type="match status" value="1"/>
</dbReference>
<dbReference type="PRINTS" id="PR00834">
    <property type="entry name" value="PROTEASES2C"/>
</dbReference>
<keyword evidence="7" id="KW-1185">Reference proteome</keyword>
<dbReference type="InterPro" id="IPR036034">
    <property type="entry name" value="PDZ_sf"/>
</dbReference>
<evidence type="ECO:0000313" key="6">
    <source>
        <dbReference type="EMBL" id="ETD69059.1"/>
    </source>
</evidence>
<evidence type="ECO:0000256" key="3">
    <source>
        <dbReference type="ARBA" id="ARBA00022801"/>
    </source>
</evidence>
<dbReference type="GO" id="GO:0004252">
    <property type="term" value="F:serine-type endopeptidase activity"/>
    <property type="evidence" value="ECO:0007669"/>
    <property type="project" value="InterPro"/>
</dbReference>
<keyword evidence="3" id="KW-0378">Hydrolase</keyword>
<feature type="domain" description="PDZ" evidence="5">
    <location>
        <begin position="287"/>
        <end position="378"/>
    </location>
</feature>
<proteinExistence type="inferred from homology"/>
<evidence type="ECO:0000256" key="4">
    <source>
        <dbReference type="ARBA" id="ARBA00022825"/>
    </source>
</evidence>
<dbReference type="OrthoDB" id="8520726at2"/>
<evidence type="ECO:0000256" key="2">
    <source>
        <dbReference type="ARBA" id="ARBA00022670"/>
    </source>
</evidence>
<name>V8FXR4_9BURK</name>
<evidence type="ECO:0000256" key="1">
    <source>
        <dbReference type="ARBA" id="ARBA00010541"/>
    </source>
</evidence>
<dbReference type="Pfam" id="PF13365">
    <property type="entry name" value="Trypsin_2"/>
    <property type="match status" value="1"/>
</dbReference>
<dbReference type="InterPro" id="IPR009003">
    <property type="entry name" value="Peptidase_S1_PA"/>
</dbReference>